<dbReference type="InterPro" id="IPR037359">
    <property type="entry name" value="NST/OST"/>
</dbReference>
<reference evidence="5" key="1">
    <citation type="journal article" date="2019" name="Int. J. Syst. Evol. Microbiol.">
        <title>The Global Catalogue of Microorganisms (GCM) 10K type strain sequencing project: providing services to taxonomists for standard genome sequencing and annotation.</title>
        <authorList>
            <consortium name="The Broad Institute Genomics Platform"/>
            <consortium name="The Broad Institute Genome Sequencing Center for Infectious Disease"/>
            <person name="Wu L."/>
            <person name="Ma J."/>
        </authorList>
    </citation>
    <scope>NUCLEOTIDE SEQUENCE [LARGE SCALE GENOMIC DNA]</scope>
    <source>
        <strain evidence="5">CCUG 52478</strain>
    </source>
</reference>
<evidence type="ECO:0000256" key="1">
    <source>
        <dbReference type="ARBA" id="ARBA00022679"/>
    </source>
</evidence>
<evidence type="ECO:0000313" key="5">
    <source>
        <dbReference type="Proteomes" id="UP001597229"/>
    </source>
</evidence>
<dbReference type="Gene3D" id="3.40.50.300">
    <property type="entry name" value="P-loop containing nucleotide triphosphate hydrolases"/>
    <property type="match status" value="1"/>
</dbReference>
<keyword evidence="1 4" id="KW-0808">Transferase</keyword>
<dbReference type="EMBL" id="JBHTLX010000023">
    <property type="protein sequence ID" value="MFD1250028.1"/>
    <property type="molecule type" value="Genomic_DNA"/>
</dbReference>
<dbReference type="EC" id="2.8.2.-" evidence="4"/>
<dbReference type="InterPro" id="IPR027417">
    <property type="entry name" value="P-loop_NTPase"/>
</dbReference>
<accession>A0ABW3W673</accession>
<keyword evidence="2" id="KW-0325">Glycoprotein</keyword>
<dbReference type="InterPro" id="IPR000863">
    <property type="entry name" value="Sulfotransferase_dom"/>
</dbReference>
<gene>
    <name evidence="4" type="ORF">ACFQ3F_19680</name>
</gene>
<keyword evidence="5" id="KW-1185">Reference proteome</keyword>
<sequence>MIRSLVGRVRRRLPAPAVRAARAGLLGWGWLTADLREPPGVIVVGAQRAGTTTLFRLLSEHPQLRRPTVDKGTGYFDDGYDHGSRWYRAHFPLRRPGRWRRTGFECSGYYLFHPLAAERIARDLPGCQVVAMVRDPVARAHSAHRHELARGFETLPFAEAVEREQERTAGHAELLAAEPGRVSFEHRHHAYLQRGEYDVQVARFIEALGPDRVHVVDADELFADPVPVYVDLQRRLGLPIHRPDSVGRWNERPGEPLPVDLVDRLRRHFDDHDAALAALIGRAPSWRKESLR</sequence>
<dbReference type="SUPFAM" id="SSF52540">
    <property type="entry name" value="P-loop containing nucleoside triphosphate hydrolases"/>
    <property type="match status" value="1"/>
</dbReference>
<dbReference type="PANTHER" id="PTHR10605">
    <property type="entry name" value="HEPARAN SULFATE SULFOTRANSFERASE"/>
    <property type="match status" value="1"/>
</dbReference>
<protein>
    <submittedName>
        <fullName evidence="4">Sulfotransferase family protein</fullName>
        <ecNumber evidence="4">2.8.2.-</ecNumber>
    </submittedName>
</protein>
<name>A0ABW3W673_9ACTN</name>
<evidence type="ECO:0000256" key="2">
    <source>
        <dbReference type="ARBA" id="ARBA00023180"/>
    </source>
</evidence>
<organism evidence="4 5">
    <name type="scientific">Nocardioides ginsengisoli</name>
    <dbReference type="NCBI Taxonomy" id="363868"/>
    <lineage>
        <taxon>Bacteria</taxon>
        <taxon>Bacillati</taxon>
        <taxon>Actinomycetota</taxon>
        <taxon>Actinomycetes</taxon>
        <taxon>Propionibacteriales</taxon>
        <taxon>Nocardioidaceae</taxon>
        <taxon>Nocardioides</taxon>
    </lineage>
</organism>
<dbReference type="RefSeq" id="WP_367921205.1">
    <property type="nucleotide sequence ID" value="NZ_BAABAC010000040.1"/>
</dbReference>
<dbReference type="Proteomes" id="UP001597229">
    <property type="component" value="Unassembled WGS sequence"/>
</dbReference>
<feature type="domain" description="Sulfotransferase" evidence="3">
    <location>
        <begin position="39"/>
        <end position="241"/>
    </location>
</feature>
<proteinExistence type="predicted"/>
<evidence type="ECO:0000313" key="4">
    <source>
        <dbReference type="EMBL" id="MFD1250028.1"/>
    </source>
</evidence>
<evidence type="ECO:0000259" key="3">
    <source>
        <dbReference type="Pfam" id="PF00685"/>
    </source>
</evidence>
<dbReference type="GO" id="GO:0016740">
    <property type="term" value="F:transferase activity"/>
    <property type="evidence" value="ECO:0007669"/>
    <property type="project" value="UniProtKB-KW"/>
</dbReference>
<dbReference type="PANTHER" id="PTHR10605:SF56">
    <property type="entry name" value="BIFUNCTIONAL HEPARAN SULFATE N-DEACETYLASE_N-SULFOTRANSFERASE"/>
    <property type="match status" value="1"/>
</dbReference>
<dbReference type="Pfam" id="PF00685">
    <property type="entry name" value="Sulfotransfer_1"/>
    <property type="match status" value="1"/>
</dbReference>
<comment type="caution">
    <text evidence="4">The sequence shown here is derived from an EMBL/GenBank/DDBJ whole genome shotgun (WGS) entry which is preliminary data.</text>
</comment>